<gene>
    <name evidence="1" type="ORF">K443DRAFT_666541</name>
</gene>
<sequence>MHLPLEIIEQVIDELRDDIVTLKSTAQTCHALLPLCRKHIFRSIDLTPHSQVPCSYSPLSHLFQHVLNRNPDIGRYVRDLTLTLYVSNFPWHGGLTIPESLDSGICQSLTKLPQLHKLDITGGYSHRYNIHTKWNTIHPDHRQSLLHCIHSSSLTELRITNFEVPITIFRACFNLTILKNLSLRKGFQGEFLYMDQLSQPVNVAVPQLRCLEFQGQFIPKVVASRYSNGYPILRLHKLKTLIAQGDEIEAVQAVSEILREAREVENFTYMVYGSPHGFLGFAGWINRDAFSTLKILKVVCNAIENEDPLRGLSEELEAFPRTNVLDTLDINVAVETDNLFSTGGEWGRLDAVLSGNFVALRRVSIHIVIWIYQERPEIKTLHEELNKLPQTQFPWLSENTAIYFDFSTGVDYVRISPLSSNIFGAEMRVRFRKINGNYHLGEIDFIDLFEFEFGVDKGGVVEIGLYLFFGSVTV</sequence>
<dbReference type="AlphaFoldDB" id="A0A0C9XEV9"/>
<reference evidence="1 2" key="1">
    <citation type="submission" date="2014-04" db="EMBL/GenBank/DDBJ databases">
        <authorList>
            <consortium name="DOE Joint Genome Institute"/>
            <person name="Kuo A."/>
            <person name="Kohler A."/>
            <person name="Nagy L.G."/>
            <person name="Floudas D."/>
            <person name="Copeland A."/>
            <person name="Barry K.W."/>
            <person name="Cichocki N."/>
            <person name="Veneault-Fourrey C."/>
            <person name="LaButti K."/>
            <person name="Lindquist E.A."/>
            <person name="Lipzen A."/>
            <person name="Lundell T."/>
            <person name="Morin E."/>
            <person name="Murat C."/>
            <person name="Sun H."/>
            <person name="Tunlid A."/>
            <person name="Henrissat B."/>
            <person name="Grigoriev I.V."/>
            <person name="Hibbett D.S."/>
            <person name="Martin F."/>
            <person name="Nordberg H.P."/>
            <person name="Cantor M.N."/>
            <person name="Hua S.X."/>
        </authorList>
    </citation>
    <scope>NUCLEOTIDE SEQUENCE [LARGE SCALE GENOMIC DNA]</scope>
    <source>
        <strain evidence="1 2">LaAM-08-1</strain>
    </source>
</reference>
<proteinExistence type="predicted"/>
<dbReference type="OrthoDB" id="2745898at2759"/>
<dbReference type="HOGENOM" id="CLU_035624_1_0_1"/>
<evidence type="ECO:0008006" key="3">
    <source>
        <dbReference type="Google" id="ProtNLM"/>
    </source>
</evidence>
<reference evidence="2" key="2">
    <citation type="submission" date="2015-01" db="EMBL/GenBank/DDBJ databases">
        <title>Evolutionary Origins and Diversification of the Mycorrhizal Mutualists.</title>
        <authorList>
            <consortium name="DOE Joint Genome Institute"/>
            <consortium name="Mycorrhizal Genomics Consortium"/>
            <person name="Kohler A."/>
            <person name="Kuo A."/>
            <person name="Nagy L.G."/>
            <person name="Floudas D."/>
            <person name="Copeland A."/>
            <person name="Barry K.W."/>
            <person name="Cichocki N."/>
            <person name="Veneault-Fourrey C."/>
            <person name="LaButti K."/>
            <person name="Lindquist E.A."/>
            <person name="Lipzen A."/>
            <person name="Lundell T."/>
            <person name="Morin E."/>
            <person name="Murat C."/>
            <person name="Riley R."/>
            <person name="Ohm R."/>
            <person name="Sun H."/>
            <person name="Tunlid A."/>
            <person name="Henrissat B."/>
            <person name="Grigoriev I.V."/>
            <person name="Hibbett D.S."/>
            <person name="Martin F."/>
        </authorList>
    </citation>
    <scope>NUCLEOTIDE SEQUENCE [LARGE SCALE GENOMIC DNA]</scope>
    <source>
        <strain evidence="2">LaAM-08-1</strain>
    </source>
</reference>
<dbReference type="EMBL" id="KN838632">
    <property type="protein sequence ID" value="KIK00139.1"/>
    <property type="molecule type" value="Genomic_DNA"/>
</dbReference>
<evidence type="ECO:0000313" key="1">
    <source>
        <dbReference type="EMBL" id="KIK00139.1"/>
    </source>
</evidence>
<organism evidence="1 2">
    <name type="scientific">Laccaria amethystina LaAM-08-1</name>
    <dbReference type="NCBI Taxonomy" id="1095629"/>
    <lineage>
        <taxon>Eukaryota</taxon>
        <taxon>Fungi</taxon>
        <taxon>Dikarya</taxon>
        <taxon>Basidiomycota</taxon>
        <taxon>Agaricomycotina</taxon>
        <taxon>Agaricomycetes</taxon>
        <taxon>Agaricomycetidae</taxon>
        <taxon>Agaricales</taxon>
        <taxon>Agaricineae</taxon>
        <taxon>Hydnangiaceae</taxon>
        <taxon>Laccaria</taxon>
    </lineage>
</organism>
<evidence type="ECO:0000313" key="2">
    <source>
        <dbReference type="Proteomes" id="UP000054477"/>
    </source>
</evidence>
<dbReference type="Proteomes" id="UP000054477">
    <property type="component" value="Unassembled WGS sequence"/>
</dbReference>
<dbReference type="SUPFAM" id="SSF52047">
    <property type="entry name" value="RNI-like"/>
    <property type="match status" value="1"/>
</dbReference>
<name>A0A0C9XEV9_9AGAR</name>
<keyword evidence="2" id="KW-1185">Reference proteome</keyword>
<accession>A0A0C9XEV9</accession>
<protein>
    <recommendedName>
        <fullName evidence="3">F-box domain-containing protein</fullName>
    </recommendedName>
</protein>